<dbReference type="InterPro" id="IPR022385">
    <property type="entry name" value="Rhs_assc_core"/>
</dbReference>
<feature type="chain" id="PRO_5016240468" evidence="1">
    <location>
        <begin position="20"/>
        <end position="1169"/>
    </location>
</feature>
<dbReference type="OrthoDB" id="2972467at2"/>
<dbReference type="InterPro" id="IPR045619">
    <property type="entry name" value="DUF6443"/>
</dbReference>
<feature type="signal peptide" evidence="1">
    <location>
        <begin position="1"/>
        <end position="19"/>
    </location>
</feature>
<organism evidence="3 4">
    <name type="scientific">Chryseobacterium phosphatilyticum</name>
    <dbReference type="NCBI Taxonomy" id="475075"/>
    <lineage>
        <taxon>Bacteria</taxon>
        <taxon>Pseudomonadati</taxon>
        <taxon>Bacteroidota</taxon>
        <taxon>Flavobacteriia</taxon>
        <taxon>Flavobacteriales</taxon>
        <taxon>Weeksellaceae</taxon>
        <taxon>Chryseobacterium group</taxon>
        <taxon>Chryseobacterium</taxon>
    </lineage>
</organism>
<protein>
    <submittedName>
        <fullName evidence="3">Sugar-binding protein</fullName>
    </submittedName>
</protein>
<dbReference type="Proteomes" id="UP000236594">
    <property type="component" value="Unassembled WGS sequence"/>
</dbReference>
<proteinExistence type="predicted"/>
<dbReference type="InterPro" id="IPR050708">
    <property type="entry name" value="T6SS_VgrG/RHS"/>
</dbReference>
<dbReference type="PANTHER" id="PTHR32305:SF15">
    <property type="entry name" value="PROTEIN RHSA-RELATED"/>
    <property type="match status" value="1"/>
</dbReference>
<sequence>MKKLIIPIGFLVISGTVKAQLSPIPNNENYIQSKTYLDYNGTASSKSSEIVQYFDGLGRPKQVVNVKGSPLGKDVVTHIEYDGFGRQVREYLPVPQQGTLNGGIVPLSLANAAQPGIYGQEKIFSEKIFENSPLNRIQQQFQVGNDWSTKPIRFDYEAVTVADGVRKFITTTSWVNGATQSVLAEDWLYRDKELYKNTITDEDGNKTIEFKNGKGQTVVIRKIVNGENADTHYVYNEYDQLAFVLPPLASIRGDIVANTTKHDELCYQYRYDGKNRLVEKKLPGKGWEYMVYDKADRLILTQDANLRNQGQWVFTKYDQFGRIAYTGILPGSTRTAMQNQIGNQVITETQTSTGFSKSGIIAYYTNTFLSNLTNLLSINYYDTYPRDTRKFPPTKILDQFVINFDAASNGGISTQGLPTASYVKNTEDDKWTMNYMYYDTKGRMVGTYSFNHFGGYTQTESKLDFAGLVQNSEIKHLRKSDEAEVTIKERFEYDTQNRLLKHYHQVDSWPEQLLAENTYNELSQLKNKKVGNNLQNIDYAYNIRGWLSDINKDQMSVPDLGGKLFSYTIKYTQKNGIDNPDPVLFAGKNVQAKYNGNIAEVDWRTMESIGANPPLEPKRYGYAYDGLNRLTAGYYQNPNNPASKENIESLSYDLNGNIISLYRTGITDNSTTPTVIDNLIYTYTGNQAIRIKDDSNNKTGYEGVAGLPIEYDLNGNMKNMMDKEITEISYNYLNLPNAVHIGFDPITTDIKTNYRADGLKLRKENTRTSTGVAGATWTKEITDYLDGFQYLNRTSSGGNADMFSSVLQETRLALEQQAFSLNDKVVTPDPGTGPGGIIRNPHHPELQFFPTSEGFYDYQKKMYIYQYKDHLGNVRISYGRSNTTGLLEITDVNDYYPFGMNHLKSGNAYFGAGTYKNYKYQGQELQETGFYSFKWRNYMPDVGRFFNIDPLAEKYTHNSTYAFSENRVIDARELEGLEAELINKSTRNTPVSNDISGFNLNTPAKVELRTNVTQGSFTNEQVQQKFSTVEKNFRKEGLDLKIIQDSNATYNIDMTFSGRSEVIQNNDGTTTRGTVLGDAPLGNPITATVNVKNGNTDTITHEIAHTFGAEHIWEPSSGVENTPANINNRMNTYENPTPSMKGFGTEFNTNQIQKMEETIKANSFRLPKK</sequence>
<evidence type="ECO:0000313" key="4">
    <source>
        <dbReference type="Proteomes" id="UP000236594"/>
    </source>
</evidence>
<comment type="caution">
    <text evidence="3">The sequence shown here is derived from an EMBL/GenBank/DDBJ whole genome shotgun (WGS) entry which is preliminary data.</text>
</comment>
<accession>A0A316XD62</accession>
<evidence type="ECO:0000256" key="1">
    <source>
        <dbReference type="SAM" id="SignalP"/>
    </source>
</evidence>
<dbReference type="RefSeq" id="WP_109712319.1">
    <property type="nucleotide sequence ID" value="NZ_PPED02000002.1"/>
</dbReference>
<dbReference type="NCBIfam" id="TIGR03696">
    <property type="entry name" value="Rhs_assc_core"/>
    <property type="match status" value="1"/>
</dbReference>
<dbReference type="PANTHER" id="PTHR32305">
    <property type="match status" value="1"/>
</dbReference>
<evidence type="ECO:0000313" key="3">
    <source>
        <dbReference type="EMBL" id="PWN70676.1"/>
    </source>
</evidence>
<gene>
    <name evidence="3" type="ORF">C1631_012030</name>
</gene>
<reference evidence="3 4" key="1">
    <citation type="submission" date="2018-04" db="EMBL/GenBank/DDBJ databases">
        <title>Draft Genome Sequence of Phosphate-Solubilizing Chryseobacterium sp. ISE14 that is a Biocontrol and Plant Growth-Promoting Rhizobacterium Isolated from Cucumber.</title>
        <authorList>
            <person name="Jeong J.-J."/>
            <person name="Sang M.K."/>
            <person name="Choi I.-G."/>
            <person name="Kim K.D."/>
        </authorList>
    </citation>
    <scope>NUCLEOTIDE SEQUENCE [LARGE SCALE GENOMIC DNA]</scope>
    <source>
        <strain evidence="3 4">ISE14</strain>
    </source>
</reference>
<name>A0A316XD62_9FLAO</name>
<dbReference type="SUPFAM" id="SSF55486">
    <property type="entry name" value="Metalloproteases ('zincins'), catalytic domain"/>
    <property type="match status" value="1"/>
</dbReference>
<dbReference type="AlphaFoldDB" id="A0A316XD62"/>
<feature type="domain" description="DUF6443" evidence="2">
    <location>
        <begin position="34"/>
        <end position="150"/>
    </location>
</feature>
<keyword evidence="1" id="KW-0732">Signal</keyword>
<dbReference type="Gene3D" id="2.180.10.10">
    <property type="entry name" value="RHS repeat-associated core"/>
    <property type="match status" value="1"/>
</dbReference>
<dbReference type="EMBL" id="PPED02000002">
    <property type="protein sequence ID" value="PWN70676.1"/>
    <property type="molecule type" value="Genomic_DNA"/>
</dbReference>
<evidence type="ECO:0000259" key="2">
    <source>
        <dbReference type="Pfam" id="PF20041"/>
    </source>
</evidence>
<dbReference type="Pfam" id="PF20041">
    <property type="entry name" value="DUF6443"/>
    <property type="match status" value="1"/>
</dbReference>
<keyword evidence="4" id="KW-1185">Reference proteome</keyword>